<dbReference type="PANTHER" id="PTHR43452">
    <property type="entry name" value="PYRUVATE DECARBOXYLASE"/>
    <property type="match status" value="1"/>
</dbReference>
<dbReference type="InterPro" id="IPR029061">
    <property type="entry name" value="THDP-binding"/>
</dbReference>
<dbReference type="GO" id="GO:0004737">
    <property type="term" value="F:pyruvate decarboxylase activity"/>
    <property type="evidence" value="ECO:0007669"/>
    <property type="project" value="TreeGrafter"/>
</dbReference>
<keyword evidence="4" id="KW-0479">Metal-binding</keyword>
<dbReference type="PANTHER" id="PTHR43452:SF30">
    <property type="entry name" value="PYRUVATE DECARBOXYLASE ISOZYME 1-RELATED"/>
    <property type="match status" value="1"/>
</dbReference>
<name>A0AAN8N766_9PEZI</name>
<evidence type="ECO:0000259" key="10">
    <source>
        <dbReference type="Pfam" id="PF02775"/>
    </source>
</evidence>
<proteinExistence type="inferred from homology"/>
<dbReference type="GO" id="GO:0000287">
    <property type="term" value="F:magnesium ion binding"/>
    <property type="evidence" value="ECO:0007669"/>
    <property type="project" value="InterPro"/>
</dbReference>
<dbReference type="InterPro" id="IPR012110">
    <property type="entry name" value="PDC/IPDC-like"/>
</dbReference>
<dbReference type="GO" id="GO:0005829">
    <property type="term" value="C:cytosol"/>
    <property type="evidence" value="ECO:0007669"/>
    <property type="project" value="TreeGrafter"/>
</dbReference>
<dbReference type="InterPro" id="IPR047214">
    <property type="entry name" value="TPP_PDC_IPDC"/>
</dbReference>
<dbReference type="AlphaFoldDB" id="A0AAN8N766"/>
<sequence>MPPSWNTALPMDMAISKIPAQALGTPIDTTVPQNDPEIEADAVASITEALYSSKNAIIILDADAARYRVSKEVHEFINQSQIPVFVTPLARGAINEAGPSFAGVYMGDSSRPGVQQIVQSADLIISVGPLHSDFNTGGFTNIVKTKITIELQRDYTKVGHATYLNVGMKWVLQRLLESVEFNKISHSQSLIAKKNISQGISPQSEPMDPAGGEVTQSFLWSHIGDWLQDDDVVIAETGTASFGIMNTCFPKGVTFISQMLWGSIGFSVGACQGAALAIAESDQPSRRVILFVGDGSFQLTGNEISTMIRYGLKPIIVVLNNDGYTIERAIHGPEMKYNDIQPWKYRKFLKAFGAKKGEYKNYMVKTQTQFRNLFKKGNEFSRADVIQLVELFMPKMDVPDTISSTLDALKKFHAKL</sequence>
<keyword evidence="5" id="KW-0210">Decarboxylase</keyword>
<organism evidence="11 12">
    <name type="scientific">Orbilia javanica</name>
    <dbReference type="NCBI Taxonomy" id="47235"/>
    <lineage>
        <taxon>Eukaryota</taxon>
        <taxon>Fungi</taxon>
        <taxon>Dikarya</taxon>
        <taxon>Ascomycota</taxon>
        <taxon>Pezizomycotina</taxon>
        <taxon>Orbiliomycetes</taxon>
        <taxon>Orbiliales</taxon>
        <taxon>Orbiliaceae</taxon>
        <taxon>Orbilia</taxon>
    </lineage>
</organism>
<evidence type="ECO:0000256" key="3">
    <source>
        <dbReference type="ARBA" id="ARBA00014422"/>
    </source>
</evidence>
<dbReference type="InterPro" id="IPR029035">
    <property type="entry name" value="DHS-like_NAD/FAD-binding_dom"/>
</dbReference>
<keyword evidence="11" id="KW-0670">Pyruvate</keyword>
<dbReference type="GO" id="GO:0005634">
    <property type="term" value="C:nucleus"/>
    <property type="evidence" value="ECO:0007669"/>
    <property type="project" value="TreeGrafter"/>
</dbReference>
<comment type="cofactor">
    <cofactor evidence="1">
        <name>thiamine diphosphate</name>
        <dbReference type="ChEBI" id="CHEBI:58937"/>
    </cofactor>
</comment>
<keyword evidence="6" id="KW-0460">Magnesium</keyword>
<gene>
    <name evidence="11" type="primary">PDC1_4</name>
    <name evidence="11" type="ORF">TWF718_007615</name>
</gene>
<evidence type="ECO:0000256" key="2">
    <source>
        <dbReference type="ARBA" id="ARBA00007812"/>
    </source>
</evidence>
<dbReference type="GO" id="GO:0000949">
    <property type="term" value="P:aromatic amino acid family catabolic process to alcohol via Ehrlich pathway"/>
    <property type="evidence" value="ECO:0007669"/>
    <property type="project" value="TreeGrafter"/>
</dbReference>
<evidence type="ECO:0000256" key="6">
    <source>
        <dbReference type="ARBA" id="ARBA00022842"/>
    </source>
</evidence>
<comment type="caution">
    <text evidence="11">The sequence shown here is derived from an EMBL/GenBank/DDBJ whole genome shotgun (WGS) entry which is preliminary data.</text>
</comment>
<dbReference type="Gene3D" id="3.40.50.970">
    <property type="match status" value="1"/>
</dbReference>
<evidence type="ECO:0000259" key="9">
    <source>
        <dbReference type="Pfam" id="PF00205"/>
    </source>
</evidence>
<dbReference type="SUPFAM" id="SSF52467">
    <property type="entry name" value="DHS-like NAD/FAD-binding domain"/>
    <property type="match status" value="1"/>
</dbReference>
<dbReference type="Pfam" id="PF02775">
    <property type="entry name" value="TPP_enzyme_C"/>
    <property type="match status" value="1"/>
</dbReference>
<dbReference type="Gene3D" id="3.40.50.1220">
    <property type="entry name" value="TPP-binding domain"/>
    <property type="match status" value="1"/>
</dbReference>
<keyword evidence="7" id="KW-0786">Thiamine pyrophosphate</keyword>
<dbReference type="EMBL" id="JAVHNR010000004">
    <property type="protein sequence ID" value="KAK6345706.1"/>
    <property type="molecule type" value="Genomic_DNA"/>
</dbReference>
<dbReference type="SUPFAM" id="SSF52518">
    <property type="entry name" value="Thiamin diphosphate-binding fold (THDP-binding)"/>
    <property type="match status" value="1"/>
</dbReference>
<evidence type="ECO:0000256" key="7">
    <source>
        <dbReference type="ARBA" id="ARBA00023052"/>
    </source>
</evidence>
<dbReference type="InterPro" id="IPR011766">
    <property type="entry name" value="TPP_enzyme_TPP-bd"/>
</dbReference>
<keyword evidence="12" id="KW-1185">Reference proteome</keyword>
<evidence type="ECO:0000256" key="5">
    <source>
        <dbReference type="ARBA" id="ARBA00022793"/>
    </source>
</evidence>
<dbReference type="GO" id="GO:0030976">
    <property type="term" value="F:thiamine pyrophosphate binding"/>
    <property type="evidence" value="ECO:0007669"/>
    <property type="project" value="InterPro"/>
</dbReference>
<dbReference type="FunFam" id="3.40.50.970:FF:000024">
    <property type="entry name" value="Pyruvate decarboxylase isozyme"/>
    <property type="match status" value="1"/>
</dbReference>
<dbReference type="InterPro" id="IPR012000">
    <property type="entry name" value="Thiamin_PyroP_enz_cen_dom"/>
</dbReference>
<feature type="domain" description="Thiamine pyrophosphate enzyme TPP-binding" evidence="10">
    <location>
        <begin position="251"/>
        <end position="377"/>
    </location>
</feature>
<dbReference type="Proteomes" id="UP001313282">
    <property type="component" value="Unassembled WGS sequence"/>
</dbReference>
<keyword evidence="8" id="KW-0456">Lyase</keyword>
<evidence type="ECO:0000256" key="8">
    <source>
        <dbReference type="ARBA" id="ARBA00023239"/>
    </source>
</evidence>
<evidence type="ECO:0000256" key="4">
    <source>
        <dbReference type="ARBA" id="ARBA00022723"/>
    </source>
</evidence>
<dbReference type="Pfam" id="PF00205">
    <property type="entry name" value="TPP_enzyme_M"/>
    <property type="match status" value="1"/>
</dbReference>
<comment type="similarity">
    <text evidence="2">Belongs to the TPP enzyme family.</text>
</comment>
<dbReference type="CDD" id="cd02005">
    <property type="entry name" value="TPP_PDC_IPDC"/>
    <property type="match status" value="1"/>
</dbReference>
<reference evidence="11 12" key="1">
    <citation type="submission" date="2019-10" db="EMBL/GenBank/DDBJ databases">
        <authorList>
            <person name="Palmer J.M."/>
        </authorList>
    </citation>
    <scope>NUCLEOTIDE SEQUENCE [LARGE SCALE GENOMIC DNA]</scope>
    <source>
        <strain evidence="11 12">TWF718</strain>
    </source>
</reference>
<evidence type="ECO:0000313" key="11">
    <source>
        <dbReference type="EMBL" id="KAK6345706.1"/>
    </source>
</evidence>
<feature type="domain" description="Thiamine pyrophosphate enzyme central" evidence="9">
    <location>
        <begin position="44"/>
        <end position="166"/>
    </location>
</feature>
<accession>A0AAN8N766</accession>
<evidence type="ECO:0000256" key="1">
    <source>
        <dbReference type="ARBA" id="ARBA00001964"/>
    </source>
</evidence>
<protein>
    <recommendedName>
        <fullName evidence="3">Pyruvate decarboxylase</fullName>
    </recommendedName>
</protein>
<evidence type="ECO:0000313" key="12">
    <source>
        <dbReference type="Proteomes" id="UP001313282"/>
    </source>
</evidence>